<keyword evidence="3" id="KW-1185">Reference proteome</keyword>
<dbReference type="Ensembl" id="ENSLLET00000050515.1">
    <property type="protein sequence ID" value="ENSLLEP00000048620.1"/>
    <property type="gene ID" value="ENSLLEG00000030640.1"/>
</dbReference>
<evidence type="ECO:0000313" key="3">
    <source>
        <dbReference type="Proteomes" id="UP000694569"/>
    </source>
</evidence>
<proteinExistence type="predicted"/>
<dbReference type="InterPro" id="IPR043502">
    <property type="entry name" value="DNA/RNA_pol_sf"/>
</dbReference>
<dbReference type="OrthoDB" id="416119at2759"/>
<dbReference type="PANTHER" id="PTHR19446">
    <property type="entry name" value="REVERSE TRANSCRIPTASES"/>
    <property type="match status" value="1"/>
</dbReference>
<dbReference type="CDD" id="cd01650">
    <property type="entry name" value="RT_nLTR_like"/>
    <property type="match status" value="1"/>
</dbReference>
<evidence type="ECO:0000259" key="1">
    <source>
        <dbReference type="PROSITE" id="PS50878"/>
    </source>
</evidence>
<evidence type="ECO:0000313" key="2">
    <source>
        <dbReference type="Ensembl" id="ENSLLEP00000048620.1"/>
    </source>
</evidence>
<dbReference type="InterPro" id="IPR000477">
    <property type="entry name" value="RT_dom"/>
</dbReference>
<name>A0A8C5R8Y3_9ANUR</name>
<reference evidence="2" key="2">
    <citation type="submission" date="2025-09" db="UniProtKB">
        <authorList>
            <consortium name="Ensembl"/>
        </authorList>
    </citation>
    <scope>IDENTIFICATION</scope>
</reference>
<dbReference type="SUPFAM" id="SSF56672">
    <property type="entry name" value="DNA/RNA polymerases"/>
    <property type="match status" value="1"/>
</dbReference>
<dbReference type="Proteomes" id="UP000694569">
    <property type="component" value="Unplaced"/>
</dbReference>
<protein>
    <recommendedName>
        <fullName evidence="1">Reverse transcriptase domain-containing protein</fullName>
    </recommendedName>
</protein>
<dbReference type="PROSITE" id="PS50878">
    <property type="entry name" value="RT_POL"/>
    <property type="match status" value="1"/>
</dbReference>
<dbReference type="GeneTree" id="ENSGT00940000165023"/>
<organism evidence="2 3">
    <name type="scientific">Leptobrachium leishanense</name>
    <name type="common">Leishan spiny toad</name>
    <dbReference type="NCBI Taxonomy" id="445787"/>
    <lineage>
        <taxon>Eukaryota</taxon>
        <taxon>Metazoa</taxon>
        <taxon>Chordata</taxon>
        <taxon>Craniata</taxon>
        <taxon>Vertebrata</taxon>
        <taxon>Euteleostomi</taxon>
        <taxon>Amphibia</taxon>
        <taxon>Batrachia</taxon>
        <taxon>Anura</taxon>
        <taxon>Pelobatoidea</taxon>
        <taxon>Megophryidae</taxon>
        <taxon>Leptobrachium</taxon>
    </lineage>
</organism>
<sequence>TRRVSEQTSDLLDSPLTAEELAQALKSSKSGKSPGPDGLPIRYYKRLAPQLSPHLLLALNELTTGVPLPTQTLGANITLLPKEGKDLDCCASYRPISLLNCDLKQFAKVLAERLKPFLPDLVHADQVGFVSGREARDNTMRTLQLMHHARRSSQDLALLSTDVEKAFDRVDWDFISSTLTHAGLGPNLRTWIGALYGDTTARVCINGTFTAPLAIRNGTRQGCPLSPLLFVLTLEPFLTAIRTDPNITGVEVGPANIRLQHTLMIYYFL</sequence>
<reference evidence="2" key="1">
    <citation type="submission" date="2025-08" db="UniProtKB">
        <authorList>
            <consortium name="Ensembl"/>
        </authorList>
    </citation>
    <scope>IDENTIFICATION</scope>
</reference>
<dbReference type="Pfam" id="PF00078">
    <property type="entry name" value="RVT_1"/>
    <property type="match status" value="1"/>
</dbReference>
<feature type="domain" description="Reverse transcriptase" evidence="1">
    <location>
        <begin position="61"/>
        <end position="269"/>
    </location>
</feature>
<accession>A0A8C5R8Y3</accession>
<dbReference type="AlphaFoldDB" id="A0A8C5R8Y3"/>